<proteinExistence type="predicted"/>
<dbReference type="EMBL" id="LCEJ01000011">
    <property type="protein sequence ID" value="KKS70853.1"/>
    <property type="molecule type" value="Genomic_DNA"/>
</dbReference>
<evidence type="ECO:0000313" key="1">
    <source>
        <dbReference type="EMBL" id="KKS70853.1"/>
    </source>
</evidence>
<evidence type="ECO:0000313" key="2">
    <source>
        <dbReference type="Proteomes" id="UP000034785"/>
    </source>
</evidence>
<organism evidence="1 2">
    <name type="scientific">Candidatus Daviesbacteria bacterium GW2011_GWA2_42_7</name>
    <dbReference type="NCBI Taxonomy" id="1618425"/>
    <lineage>
        <taxon>Bacteria</taxon>
        <taxon>Candidatus Daviesiibacteriota</taxon>
    </lineage>
</organism>
<comment type="caution">
    <text evidence="1">The sequence shown here is derived from an EMBL/GenBank/DDBJ whole genome shotgun (WGS) entry which is preliminary data.</text>
</comment>
<gene>
    <name evidence="1" type="ORF">UV41_C0011G0015</name>
</gene>
<protein>
    <submittedName>
        <fullName evidence="1">Uncharacterized protein</fullName>
    </submittedName>
</protein>
<name>A0A0G1E8E9_9BACT</name>
<reference evidence="1 2" key="1">
    <citation type="journal article" date="2015" name="Nature">
        <title>rRNA introns, odd ribosomes, and small enigmatic genomes across a large radiation of phyla.</title>
        <authorList>
            <person name="Brown C.T."/>
            <person name="Hug L.A."/>
            <person name="Thomas B.C."/>
            <person name="Sharon I."/>
            <person name="Castelle C.J."/>
            <person name="Singh A."/>
            <person name="Wilkins M.J."/>
            <person name="Williams K.H."/>
            <person name="Banfield J.F."/>
        </authorList>
    </citation>
    <scope>NUCLEOTIDE SEQUENCE [LARGE SCALE GENOMIC DNA]</scope>
</reference>
<dbReference type="Proteomes" id="UP000034785">
    <property type="component" value="Unassembled WGS sequence"/>
</dbReference>
<sequence length="302" mass="33502">MIKKLEGKWPLVWFGLVLWVMVSFALISGQPLTAKANIEKTTVKNESNIDLVKLQEKVFPASGYTFQVSWGDLGKKMVEDGVIDEKKLAQALTGKDELPQQFKKYLDDSDQKIELNQGNAQFWVDVLWGLGLANKNDILEKGEMMASGNASNFASTGGWTIGVKKPMDIYSKHTYINLSAGQQIMVEEIANGVYRPCCGNSTAFPDCNHGMAALGLIELMVSQGFSKDEIFKTVLAFNSYWFPGTYLDISYHFAKNNRDYAKVPAEEILSKTFSSGMGYQAVKKQVGEIQWPALKSFQGCGA</sequence>
<accession>A0A0G1E8E9</accession>
<dbReference type="AlphaFoldDB" id="A0A0G1E8E9"/>